<dbReference type="SMART" id="SM00563">
    <property type="entry name" value="PlsC"/>
    <property type="match status" value="1"/>
</dbReference>
<dbReference type="Proteomes" id="UP000176493">
    <property type="component" value="Unassembled WGS sequence"/>
</dbReference>
<name>A0A1G2MDY0_9BACT</name>
<comment type="caution">
    <text evidence="4">The sequence shown here is derived from an EMBL/GenBank/DDBJ whole genome shotgun (WGS) entry which is preliminary data.</text>
</comment>
<dbReference type="GO" id="GO:0006654">
    <property type="term" value="P:phosphatidic acid biosynthetic process"/>
    <property type="evidence" value="ECO:0007669"/>
    <property type="project" value="TreeGrafter"/>
</dbReference>
<dbReference type="CDD" id="cd07989">
    <property type="entry name" value="LPLAT_AGPAT-like"/>
    <property type="match status" value="1"/>
</dbReference>
<gene>
    <name evidence="4" type="ORF">A2W52_01495</name>
</gene>
<sequence>MIYPKHISSIVASVPTFVYKKRRLTRFFYWSPWILQHSIWPIVRPLFLLFIHLDIRGAEHLAALDPKSRGVIFAVSHSSELDSILVPAALPFLSPFLPMFYTSREWTFYKTSGWRRYFYGGLLFNFWGAHRLHSGKHSYEISLETHIELLQNGKSLCMFPDGKRLPEEEVGAHAHGGVGFLAWRTGAAIVPVRITGIFHMSFSEFLTRKRTARVVFGKPLYSPDLFSNSARPSLEDIKSATAKIVLSIRVL</sequence>
<dbReference type="SUPFAM" id="SSF69593">
    <property type="entry name" value="Glycerol-3-phosphate (1)-acyltransferase"/>
    <property type="match status" value="1"/>
</dbReference>
<dbReference type="AlphaFoldDB" id="A0A1G2MDY0"/>
<keyword evidence="2" id="KW-0012">Acyltransferase</keyword>
<dbReference type="InterPro" id="IPR002123">
    <property type="entry name" value="Plipid/glycerol_acylTrfase"/>
</dbReference>
<dbReference type="EMBL" id="MHRJ01000035">
    <property type="protein sequence ID" value="OHA21934.1"/>
    <property type="molecule type" value="Genomic_DNA"/>
</dbReference>
<evidence type="ECO:0000313" key="4">
    <source>
        <dbReference type="EMBL" id="OHA21934.1"/>
    </source>
</evidence>
<dbReference type="Pfam" id="PF01553">
    <property type="entry name" value="Acyltransferase"/>
    <property type="match status" value="1"/>
</dbReference>
<dbReference type="PANTHER" id="PTHR10434">
    <property type="entry name" value="1-ACYL-SN-GLYCEROL-3-PHOSPHATE ACYLTRANSFERASE"/>
    <property type="match status" value="1"/>
</dbReference>
<evidence type="ECO:0000256" key="1">
    <source>
        <dbReference type="ARBA" id="ARBA00022679"/>
    </source>
</evidence>
<organism evidence="4 5">
    <name type="scientific">Candidatus Taylorbacteria bacterium RIFCSPHIGHO2_02_49_25</name>
    <dbReference type="NCBI Taxonomy" id="1802305"/>
    <lineage>
        <taxon>Bacteria</taxon>
        <taxon>Candidatus Tayloriibacteriota</taxon>
    </lineage>
</organism>
<accession>A0A1G2MDY0</accession>
<dbReference type="PANTHER" id="PTHR10434:SF11">
    <property type="entry name" value="1-ACYL-SN-GLYCEROL-3-PHOSPHATE ACYLTRANSFERASE"/>
    <property type="match status" value="1"/>
</dbReference>
<evidence type="ECO:0000256" key="2">
    <source>
        <dbReference type="ARBA" id="ARBA00023315"/>
    </source>
</evidence>
<proteinExistence type="predicted"/>
<feature type="domain" description="Phospholipid/glycerol acyltransferase" evidence="3">
    <location>
        <begin position="71"/>
        <end position="197"/>
    </location>
</feature>
<protein>
    <recommendedName>
        <fullName evidence="3">Phospholipid/glycerol acyltransferase domain-containing protein</fullName>
    </recommendedName>
</protein>
<keyword evidence="1" id="KW-0808">Transferase</keyword>
<evidence type="ECO:0000313" key="5">
    <source>
        <dbReference type="Proteomes" id="UP000176493"/>
    </source>
</evidence>
<dbReference type="GO" id="GO:0003841">
    <property type="term" value="F:1-acylglycerol-3-phosphate O-acyltransferase activity"/>
    <property type="evidence" value="ECO:0007669"/>
    <property type="project" value="TreeGrafter"/>
</dbReference>
<evidence type="ECO:0000259" key="3">
    <source>
        <dbReference type="SMART" id="SM00563"/>
    </source>
</evidence>
<reference evidence="4 5" key="1">
    <citation type="journal article" date="2016" name="Nat. Commun.">
        <title>Thousands of microbial genomes shed light on interconnected biogeochemical processes in an aquifer system.</title>
        <authorList>
            <person name="Anantharaman K."/>
            <person name="Brown C.T."/>
            <person name="Hug L.A."/>
            <person name="Sharon I."/>
            <person name="Castelle C.J."/>
            <person name="Probst A.J."/>
            <person name="Thomas B.C."/>
            <person name="Singh A."/>
            <person name="Wilkins M.J."/>
            <person name="Karaoz U."/>
            <person name="Brodie E.L."/>
            <person name="Williams K.H."/>
            <person name="Hubbard S.S."/>
            <person name="Banfield J.F."/>
        </authorList>
    </citation>
    <scope>NUCLEOTIDE SEQUENCE [LARGE SCALE GENOMIC DNA]</scope>
</reference>